<evidence type="ECO:0000313" key="2">
    <source>
        <dbReference type="EMBL" id="MDA0165687.1"/>
    </source>
</evidence>
<evidence type="ECO:0008006" key="4">
    <source>
        <dbReference type="Google" id="ProtNLM"/>
    </source>
</evidence>
<organism evidence="2 3">
    <name type="scientific">Solirubrobacter ginsenosidimutans</name>
    <dbReference type="NCBI Taxonomy" id="490573"/>
    <lineage>
        <taxon>Bacteria</taxon>
        <taxon>Bacillati</taxon>
        <taxon>Actinomycetota</taxon>
        <taxon>Thermoleophilia</taxon>
        <taxon>Solirubrobacterales</taxon>
        <taxon>Solirubrobacteraceae</taxon>
        <taxon>Solirubrobacter</taxon>
    </lineage>
</organism>
<proteinExistence type="predicted"/>
<dbReference type="Proteomes" id="UP001149140">
    <property type="component" value="Unassembled WGS sequence"/>
</dbReference>
<accession>A0A9X3N014</accession>
<feature type="signal peptide" evidence="1">
    <location>
        <begin position="1"/>
        <end position="36"/>
    </location>
</feature>
<feature type="chain" id="PRO_5040956540" description="DUF5666 domain-containing protein" evidence="1">
    <location>
        <begin position="37"/>
        <end position="263"/>
    </location>
</feature>
<name>A0A9X3N014_9ACTN</name>
<gene>
    <name evidence="2" type="ORF">OM076_35800</name>
</gene>
<comment type="caution">
    <text evidence="2">The sequence shown here is derived from an EMBL/GenBank/DDBJ whole genome shotgun (WGS) entry which is preliminary data.</text>
</comment>
<dbReference type="AlphaFoldDB" id="A0A9X3N014"/>
<keyword evidence="1" id="KW-0732">Signal</keyword>
<dbReference type="EMBL" id="JAPDOD010000050">
    <property type="protein sequence ID" value="MDA0165687.1"/>
    <property type="molecule type" value="Genomic_DNA"/>
</dbReference>
<evidence type="ECO:0000256" key="1">
    <source>
        <dbReference type="SAM" id="SignalP"/>
    </source>
</evidence>
<keyword evidence="3" id="KW-1185">Reference proteome</keyword>
<sequence length="263" mass="26400">MRQHPHAARRRRAAYGLTLTMLVAVSMAALPAAAHAQFPFPSAPPTITVIGDSVIASGLPFGRTTVTATRADAVTGAPVAVGTFAASAMTFQPFTINTSAPTLLKPTGDCWQKSAWSSALTPDLQTGDKLAFVGTAIFGQPPRTTITVGAPVGSPGPVPVCSALAPWARNAILNPPATAGASVVLNGVAQKFATQVALTATDGAHTTPAVQATPAANGTWSATVQLGTLDNGPVTITPVVTVPDAVTGATAHIAGPKASLTKS</sequence>
<protein>
    <recommendedName>
        <fullName evidence="4">DUF5666 domain-containing protein</fullName>
    </recommendedName>
</protein>
<reference evidence="2" key="1">
    <citation type="submission" date="2022-10" db="EMBL/GenBank/DDBJ databases">
        <title>The WGS of Solirubrobacter ginsenosidimutans DSM 21036.</title>
        <authorList>
            <person name="Jiang Z."/>
        </authorList>
    </citation>
    <scope>NUCLEOTIDE SEQUENCE</scope>
    <source>
        <strain evidence="2">DSM 21036</strain>
    </source>
</reference>
<evidence type="ECO:0000313" key="3">
    <source>
        <dbReference type="Proteomes" id="UP001149140"/>
    </source>
</evidence>